<dbReference type="EMBL" id="JAIZPD010000004">
    <property type="protein sequence ID" value="KAH0964279.1"/>
    <property type="molecule type" value="Genomic_DNA"/>
</dbReference>
<dbReference type="InterPro" id="IPR036396">
    <property type="entry name" value="Cyt_P450_sf"/>
</dbReference>
<evidence type="ECO:0000256" key="2">
    <source>
        <dbReference type="ARBA" id="ARBA00010617"/>
    </source>
</evidence>
<evidence type="ECO:0000256" key="8">
    <source>
        <dbReference type="PIRSR" id="PIRSR602401-1"/>
    </source>
</evidence>
<dbReference type="GO" id="GO:0016705">
    <property type="term" value="F:oxidoreductase activity, acting on paired donors, with incorporation or reduction of molecular oxygen"/>
    <property type="evidence" value="ECO:0007669"/>
    <property type="project" value="InterPro"/>
</dbReference>
<dbReference type="RefSeq" id="XP_044721792.1">
    <property type="nucleotide sequence ID" value="XM_044863178.1"/>
</dbReference>
<keyword evidence="10" id="KW-1133">Transmembrane helix</keyword>
<comment type="cofactor">
    <cofactor evidence="1 8">
        <name>heme</name>
        <dbReference type="ChEBI" id="CHEBI:30413"/>
    </cofactor>
</comment>
<evidence type="ECO:0000256" key="7">
    <source>
        <dbReference type="ARBA" id="ARBA00023033"/>
    </source>
</evidence>
<dbReference type="PANTHER" id="PTHR24305:SF157">
    <property type="entry name" value="N-ACETYLTRYPTOPHAN 6-HYDROXYLASE IVOC-RELATED"/>
    <property type="match status" value="1"/>
</dbReference>
<protein>
    <submittedName>
        <fullName evidence="11">Cytochrome p450 domain-containing protein</fullName>
    </submittedName>
</protein>
<evidence type="ECO:0000256" key="4">
    <source>
        <dbReference type="ARBA" id="ARBA00022723"/>
    </source>
</evidence>
<dbReference type="OrthoDB" id="3945418at2759"/>
<name>A0A9P8SJJ8_9HYPO</name>
<dbReference type="InterPro" id="IPR001128">
    <property type="entry name" value="Cyt_P450"/>
</dbReference>
<dbReference type="Gene3D" id="1.10.630.10">
    <property type="entry name" value="Cytochrome P450"/>
    <property type="match status" value="1"/>
</dbReference>
<keyword evidence="6 8" id="KW-0408">Iron</keyword>
<accession>A0A9P8SJJ8</accession>
<feature type="transmembrane region" description="Helical" evidence="10">
    <location>
        <begin position="12"/>
        <end position="32"/>
    </location>
</feature>
<keyword evidence="12" id="KW-1185">Reference proteome</keyword>
<dbReference type="InterPro" id="IPR050121">
    <property type="entry name" value="Cytochrome_P450_monoxygenase"/>
</dbReference>
<dbReference type="GO" id="GO:0004497">
    <property type="term" value="F:monooxygenase activity"/>
    <property type="evidence" value="ECO:0007669"/>
    <property type="project" value="UniProtKB-KW"/>
</dbReference>
<dbReference type="AlphaFoldDB" id="A0A9P8SJJ8"/>
<dbReference type="InterPro" id="IPR017972">
    <property type="entry name" value="Cyt_P450_CS"/>
</dbReference>
<feature type="binding site" description="axial binding residue" evidence="8">
    <location>
        <position position="465"/>
    </location>
    <ligand>
        <name>heme</name>
        <dbReference type="ChEBI" id="CHEBI:30413"/>
    </ligand>
    <ligandPart>
        <name>Fe</name>
        <dbReference type="ChEBI" id="CHEBI:18248"/>
    </ligandPart>
</feature>
<comment type="caution">
    <text evidence="11">The sequence shown here is derived from an EMBL/GenBank/DDBJ whole genome shotgun (WGS) entry which is preliminary data.</text>
</comment>
<evidence type="ECO:0000256" key="5">
    <source>
        <dbReference type="ARBA" id="ARBA00023002"/>
    </source>
</evidence>
<keyword evidence="7 9" id="KW-0503">Monooxygenase</keyword>
<dbReference type="PROSITE" id="PS00086">
    <property type="entry name" value="CYTOCHROME_P450"/>
    <property type="match status" value="1"/>
</dbReference>
<evidence type="ECO:0000256" key="9">
    <source>
        <dbReference type="RuleBase" id="RU000461"/>
    </source>
</evidence>
<evidence type="ECO:0000256" key="3">
    <source>
        <dbReference type="ARBA" id="ARBA00022617"/>
    </source>
</evidence>
<gene>
    <name evidence="11" type="ORF">HRG_04707</name>
</gene>
<dbReference type="GeneID" id="68353836"/>
<dbReference type="PANTHER" id="PTHR24305">
    <property type="entry name" value="CYTOCHROME P450"/>
    <property type="match status" value="1"/>
</dbReference>
<sequence>MAVQSLIGSSNWAQLGALAFAVCLVYALVLAVQRLYLSPIAHVPGPKLAALTQFYEFYYDIVLGGQYSFKLLRLHEEYGDVIRINPWEVHVLDPDFHADLYGGASRPRNKWGFYAKQFGSPHSSLATLGHYHHKLRRSALNPFFSTQSVRNLQPVLEERVNALSDALVKYATTRKGEPLNIMYPFSAFSNDVINEYAFARCDHLIEKPDFGAEVTDNLLMGTHMGMLVKHMNWALTLVNSLPESFSGRLPPAGWGGFLKMKNDILDQIRDIKASENTDKWQLDASHPTIFHEMLTSKQLPPEEKTPQRLAQEGQILVQGGTLTSAWTLTMAAFHLLHRPSTLRNLRDELFAALPDPNEVVSLAKLENLPYLRAVVKEAFRHNIGTSGRLPRIAPDETLVCKDRKSGKLWRLPPGTVVSMSPFHTVMNESEFPDALGFHPERWLGVKDGEGLDRRLHIFGGGTRICLGMALAQAELYLLLAKLFRRWGSGGTVGANEDGDRRPGDVGVLKIYHSTPKDCQMAADYFVPIPYKGSKGLRFVLEAS</sequence>
<keyword evidence="10" id="KW-0812">Transmembrane</keyword>
<dbReference type="GO" id="GO:0005506">
    <property type="term" value="F:iron ion binding"/>
    <property type="evidence" value="ECO:0007669"/>
    <property type="project" value="InterPro"/>
</dbReference>
<evidence type="ECO:0000313" key="12">
    <source>
        <dbReference type="Proteomes" id="UP000824596"/>
    </source>
</evidence>
<dbReference type="Pfam" id="PF00067">
    <property type="entry name" value="p450"/>
    <property type="match status" value="1"/>
</dbReference>
<evidence type="ECO:0000256" key="6">
    <source>
        <dbReference type="ARBA" id="ARBA00023004"/>
    </source>
</evidence>
<keyword evidence="3 8" id="KW-0349">Heme</keyword>
<proteinExistence type="inferred from homology"/>
<dbReference type="Proteomes" id="UP000824596">
    <property type="component" value="Unassembled WGS sequence"/>
</dbReference>
<evidence type="ECO:0000256" key="10">
    <source>
        <dbReference type="SAM" id="Phobius"/>
    </source>
</evidence>
<evidence type="ECO:0000313" key="11">
    <source>
        <dbReference type="EMBL" id="KAH0964279.1"/>
    </source>
</evidence>
<keyword evidence="5 9" id="KW-0560">Oxidoreductase</keyword>
<dbReference type="GO" id="GO:0020037">
    <property type="term" value="F:heme binding"/>
    <property type="evidence" value="ECO:0007669"/>
    <property type="project" value="InterPro"/>
</dbReference>
<dbReference type="CDD" id="cd11062">
    <property type="entry name" value="CYP58-like"/>
    <property type="match status" value="1"/>
</dbReference>
<dbReference type="PRINTS" id="PR00463">
    <property type="entry name" value="EP450I"/>
</dbReference>
<keyword evidence="4 8" id="KW-0479">Metal-binding</keyword>
<keyword evidence="10" id="KW-0472">Membrane</keyword>
<comment type="similarity">
    <text evidence="2 9">Belongs to the cytochrome P450 family.</text>
</comment>
<reference evidence="11" key="1">
    <citation type="submission" date="2021-09" db="EMBL/GenBank/DDBJ databases">
        <title>A high-quality genome of the endoparasitic fungus Hirsutella rhossiliensis with a comparison of Hirsutella genomes reveals transposable elements contributing to genome size variation.</title>
        <authorList>
            <person name="Lin R."/>
            <person name="Jiao Y."/>
            <person name="Sun X."/>
            <person name="Ling J."/>
            <person name="Xie B."/>
            <person name="Cheng X."/>
        </authorList>
    </citation>
    <scope>NUCLEOTIDE SEQUENCE</scope>
    <source>
        <strain evidence="11">HR02</strain>
    </source>
</reference>
<evidence type="ECO:0000256" key="1">
    <source>
        <dbReference type="ARBA" id="ARBA00001971"/>
    </source>
</evidence>
<dbReference type="SUPFAM" id="SSF48264">
    <property type="entry name" value="Cytochrome P450"/>
    <property type="match status" value="1"/>
</dbReference>
<dbReference type="InterPro" id="IPR002401">
    <property type="entry name" value="Cyt_P450_E_grp-I"/>
</dbReference>
<organism evidence="11 12">
    <name type="scientific">Hirsutella rhossiliensis</name>
    <dbReference type="NCBI Taxonomy" id="111463"/>
    <lineage>
        <taxon>Eukaryota</taxon>
        <taxon>Fungi</taxon>
        <taxon>Dikarya</taxon>
        <taxon>Ascomycota</taxon>
        <taxon>Pezizomycotina</taxon>
        <taxon>Sordariomycetes</taxon>
        <taxon>Hypocreomycetidae</taxon>
        <taxon>Hypocreales</taxon>
        <taxon>Ophiocordycipitaceae</taxon>
        <taxon>Hirsutella</taxon>
    </lineage>
</organism>